<keyword evidence="2" id="KW-1185">Reference proteome</keyword>
<gene>
    <name evidence="1" type="ORF">AALA52_09045</name>
</gene>
<reference evidence="1 2" key="1">
    <citation type="submission" date="2024-03" db="EMBL/GenBank/DDBJ databases">
        <title>Mouse gut bacterial collection (mGBC) of GemPharmatech.</title>
        <authorList>
            <person name="He Y."/>
            <person name="Dong L."/>
            <person name="Wu D."/>
            <person name="Gao X."/>
            <person name="Lin Z."/>
        </authorList>
    </citation>
    <scope>NUCLEOTIDE SEQUENCE [LARGE SCALE GENOMIC DNA]</scope>
    <source>
        <strain evidence="1 2">61-15</strain>
    </source>
</reference>
<dbReference type="RefSeq" id="WP_369948773.1">
    <property type="nucleotide sequence ID" value="NZ_JBCLSH010000043.1"/>
</dbReference>
<sequence>MEKTKLKWLGSSIIKQGDRSSVFKLKLKTEDNKSLSGPAVLELINEKNAKATYDVEVSENIVAFSLDKPLPVGLYIVEVEHAGYVFPSKNSPVLTVTENLGDYVSEEVEKLLGLKEYIKKYLEDYQVGSIDLDELAKKLNIEAYDDEPIKAQISSILGEISGLKDKVEQLVTYDDTALKNDIKALSERLENIQLMPGPRGETGPRGLSGQDGKSAYQLAVEHGFSGTEQEWLVSLKGDSGGDSERYGPTGWFLDRSVTPWQFRFDNGSSLTLGNVDQRAYIYSESSPLTIDKLSEYRVILSLMRTANGSTPISSWSTANIVARFWGSAEVTNPVNDSSHFDFSKAQYNPSDSSGPSKRNQHILIRCYYELGVFTEDDILSFGVVRK</sequence>
<name>A0ABV4D4A5_9LACT</name>
<dbReference type="Proteomes" id="UP001565283">
    <property type="component" value="Unassembled WGS sequence"/>
</dbReference>
<proteinExistence type="predicted"/>
<accession>A0ABV4D4A5</accession>
<evidence type="ECO:0000313" key="2">
    <source>
        <dbReference type="Proteomes" id="UP001565283"/>
    </source>
</evidence>
<evidence type="ECO:0008006" key="3">
    <source>
        <dbReference type="Google" id="ProtNLM"/>
    </source>
</evidence>
<comment type="caution">
    <text evidence="1">The sequence shown here is derived from an EMBL/GenBank/DDBJ whole genome shotgun (WGS) entry which is preliminary data.</text>
</comment>
<organism evidence="1 2">
    <name type="scientific">Lactococcus ileimucosae</name>
    <dbReference type="NCBI Taxonomy" id="2941329"/>
    <lineage>
        <taxon>Bacteria</taxon>
        <taxon>Bacillati</taxon>
        <taxon>Bacillota</taxon>
        <taxon>Bacilli</taxon>
        <taxon>Lactobacillales</taxon>
        <taxon>Streptococcaceae</taxon>
        <taxon>Lactococcus</taxon>
    </lineage>
</organism>
<protein>
    <recommendedName>
        <fullName evidence="3">BppU N-terminal domain-containing protein</fullName>
    </recommendedName>
</protein>
<evidence type="ECO:0000313" key="1">
    <source>
        <dbReference type="EMBL" id="MEY8444373.1"/>
    </source>
</evidence>
<dbReference type="EMBL" id="JBCLSH010000043">
    <property type="protein sequence ID" value="MEY8444373.1"/>
    <property type="molecule type" value="Genomic_DNA"/>
</dbReference>